<sequence length="494" mass="55117">MYHPDLRGHLLSPLDHSIPKVYFTFYLSFSLQQPGVGLRSLQNGIRKLAETIPFITYDVVPSDIKSPENAHCIRPPSSSTMFVPLLQVRDHFYESVTVLGGTSTCTGDEELEFSKKYAPLPTVLHPTQPQPALRFAANMMTDGILLGVSFNHLVFDGTGVGNILGVLSHYCSGAQSTADLHEINMKMRQQLCLENASGKSLWKDFSASHSAESPLSCLTPAQCQSEMAPSLLESFRFKVSDRTIRRLKGVCTAMISGNNYYETNAASLAYISCHDVLTSLLAVCLHQGQATALHEGDYKISFAANLRPRMRPPWPNLYLGNMVAMLHVPQSSLTEKANINKGIIAAYHLNMHTEDLIQVANTASAIRQEIRTLTDPHIRSLITYLRLQRDWGAMNIKGGHFSVTSLRHLNVYNFNFGEDLGTVSDFRLHVGLLEGFLCVILPKGQHKDWDIQFMLQKEQVQAVKNHRLFRWLMGECDGQAKHGYCASLLHGTMD</sequence>
<organism evidence="3 4">
    <name type="scientific">Aspergillus violaceofuscus (strain CBS 115571)</name>
    <dbReference type="NCBI Taxonomy" id="1450538"/>
    <lineage>
        <taxon>Eukaryota</taxon>
        <taxon>Fungi</taxon>
        <taxon>Dikarya</taxon>
        <taxon>Ascomycota</taxon>
        <taxon>Pezizomycotina</taxon>
        <taxon>Eurotiomycetes</taxon>
        <taxon>Eurotiomycetidae</taxon>
        <taxon>Eurotiales</taxon>
        <taxon>Aspergillaceae</taxon>
        <taxon>Aspergillus</taxon>
    </lineage>
</organism>
<name>A0A2V5HJ03_ASPV1</name>
<accession>A0A2V5HJ03</accession>
<evidence type="ECO:0000313" key="3">
    <source>
        <dbReference type="EMBL" id="PYI21924.1"/>
    </source>
</evidence>
<evidence type="ECO:0000256" key="2">
    <source>
        <dbReference type="ARBA" id="ARBA00023315"/>
    </source>
</evidence>
<dbReference type="AlphaFoldDB" id="A0A2V5HJ03"/>
<dbReference type="GO" id="GO:0016747">
    <property type="term" value="F:acyltransferase activity, transferring groups other than amino-acyl groups"/>
    <property type="evidence" value="ECO:0007669"/>
    <property type="project" value="TreeGrafter"/>
</dbReference>
<keyword evidence="2" id="KW-0012">Acyltransferase</keyword>
<dbReference type="EMBL" id="KZ825114">
    <property type="protein sequence ID" value="PYI21924.1"/>
    <property type="molecule type" value="Genomic_DNA"/>
</dbReference>
<dbReference type="PANTHER" id="PTHR31642:SF270">
    <property type="entry name" value="O-ACYLTRANSFERASE AUSQ"/>
    <property type="match status" value="1"/>
</dbReference>
<evidence type="ECO:0000256" key="1">
    <source>
        <dbReference type="ARBA" id="ARBA00022679"/>
    </source>
</evidence>
<dbReference type="Proteomes" id="UP000249829">
    <property type="component" value="Unassembled WGS sequence"/>
</dbReference>
<gene>
    <name evidence="3" type="ORF">BO99DRAFT_452581</name>
</gene>
<dbReference type="Gene3D" id="3.30.559.10">
    <property type="entry name" value="Chloramphenicol acetyltransferase-like domain"/>
    <property type="match status" value="2"/>
</dbReference>
<evidence type="ECO:0000313" key="4">
    <source>
        <dbReference type="Proteomes" id="UP000249829"/>
    </source>
</evidence>
<keyword evidence="4" id="KW-1185">Reference proteome</keyword>
<proteinExistence type="predicted"/>
<dbReference type="InterPro" id="IPR023213">
    <property type="entry name" value="CAT-like_dom_sf"/>
</dbReference>
<dbReference type="Pfam" id="PF02458">
    <property type="entry name" value="Transferase"/>
    <property type="match status" value="1"/>
</dbReference>
<reference evidence="3 4" key="1">
    <citation type="submission" date="2018-02" db="EMBL/GenBank/DDBJ databases">
        <title>The genomes of Aspergillus section Nigri reveals drivers in fungal speciation.</title>
        <authorList>
            <consortium name="DOE Joint Genome Institute"/>
            <person name="Vesth T.C."/>
            <person name="Nybo J."/>
            <person name="Theobald S."/>
            <person name="Brandl J."/>
            <person name="Frisvad J.C."/>
            <person name="Nielsen K.F."/>
            <person name="Lyhne E.K."/>
            <person name="Kogle M.E."/>
            <person name="Kuo A."/>
            <person name="Riley R."/>
            <person name="Clum A."/>
            <person name="Nolan M."/>
            <person name="Lipzen A."/>
            <person name="Salamov A."/>
            <person name="Henrissat B."/>
            <person name="Wiebenga A."/>
            <person name="De vries R.P."/>
            <person name="Grigoriev I.V."/>
            <person name="Mortensen U.H."/>
            <person name="Andersen M.R."/>
            <person name="Baker S.E."/>
        </authorList>
    </citation>
    <scope>NUCLEOTIDE SEQUENCE [LARGE SCALE GENOMIC DNA]</scope>
    <source>
        <strain evidence="3 4">CBS 115571</strain>
    </source>
</reference>
<dbReference type="InterPro" id="IPR050317">
    <property type="entry name" value="Plant_Fungal_Acyltransferase"/>
</dbReference>
<protein>
    <submittedName>
        <fullName evidence="3">Uncharacterized protein</fullName>
    </submittedName>
</protein>
<dbReference type="OMA" id="QMNIKGG"/>
<keyword evidence="1" id="KW-0808">Transferase</keyword>
<dbReference type="PANTHER" id="PTHR31642">
    <property type="entry name" value="TRICHOTHECENE 3-O-ACETYLTRANSFERASE"/>
    <property type="match status" value="1"/>
</dbReference>
<dbReference type="STRING" id="1450538.A0A2V5HJ03"/>